<dbReference type="RefSeq" id="WP_149762657.1">
    <property type="nucleotide sequence ID" value="NZ_BSPE01000062.1"/>
</dbReference>
<evidence type="ECO:0000259" key="1">
    <source>
        <dbReference type="PROSITE" id="PS51704"/>
    </source>
</evidence>
<dbReference type="GO" id="GO:0008081">
    <property type="term" value="F:phosphoric diester hydrolase activity"/>
    <property type="evidence" value="ECO:0007669"/>
    <property type="project" value="InterPro"/>
</dbReference>
<protein>
    <submittedName>
        <fullName evidence="2">Glycerophosphoryl diester phosphodiesterase</fullName>
    </submittedName>
</protein>
<reference evidence="2 3" key="1">
    <citation type="submission" date="2016-10" db="EMBL/GenBank/DDBJ databases">
        <authorList>
            <person name="Varghese N."/>
            <person name="Submissions S."/>
        </authorList>
    </citation>
    <scope>NUCLEOTIDE SEQUENCE [LARGE SCALE GENOMIC DNA]</scope>
    <source>
        <strain evidence="2 3">DSM 21822</strain>
    </source>
</reference>
<dbReference type="CDD" id="cd08585">
    <property type="entry name" value="GDPD_like_3"/>
    <property type="match status" value="1"/>
</dbReference>
<dbReference type="GO" id="GO:0006629">
    <property type="term" value="P:lipid metabolic process"/>
    <property type="evidence" value="ECO:0007669"/>
    <property type="project" value="InterPro"/>
</dbReference>
<dbReference type="InterPro" id="IPR030395">
    <property type="entry name" value="GP_PDE_dom"/>
</dbReference>
<sequence>MSGISWLKKRPVAHRGLHDMNKTRWENTLPAFQAAVDKGYAIECDVHLTLDGDVIVFHDNDLKRLTGTEGFVWQRTAAELAALRVGGTDAHVPTLAELLALVRGRVPLVIELKGIPGHDAGLVAKVAEVLKGYKGKVAIMSFDHWLIREFPVHMPDIPAGLTAWGDLQHEVEAHFSMLAHNISFVSYSVVHLPNPFITFVRDKLNMPVITWTVRDQPMVEKTFAEADQMTFEGFEPDPALIG</sequence>
<dbReference type="PROSITE" id="PS51704">
    <property type="entry name" value="GP_PDE"/>
    <property type="match status" value="1"/>
</dbReference>
<organism evidence="2 3">
    <name type="scientific">Neomesorhizobium albiziae</name>
    <dbReference type="NCBI Taxonomy" id="335020"/>
    <lineage>
        <taxon>Bacteria</taxon>
        <taxon>Pseudomonadati</taxon>
        <taxon>Pseudomonadota</taxon>
        <taxon>Alphaproteobacteria</taxon>
        <taxon>Hyphomicrobiales</taxon>
        <taxon>Phyllobacteriaceae</taxon>
        <taxon>Neomesorhizobium</taxon>
    </lineage>
</organism>
<dbReference type="OrthoDB" id="384721at2"/>
<dbReference type="SUPFAM" id="SSF51695">
    <property type="entry name" value="PLC-like phosphodiesterases"/>
    <property type="match status" value="1"/>
</dbReference>
<evidence type="ECO:0000313" key="3">
    <source>
        <dbReference type="Proteomes" id="UP000323300"/>
    </source>
</evidence>
<gene>
    <name evidence="2" type="ORF">SAMN04488498_11916</name>
</gene>
<dbReference type="Gene3D" id="3.20.20.190">
    <property type="entry name" value="Phosphatidylinositol (PI) phosphodiesterase"/>
    <property type="match status" value="1"/>
</dbReference>
<name>A0A1I4DPP6_9HYPH</name>
<proteinExistence type="predicted"/>
<dbReference type="InterPro" id="IPR017946">
    <property type="entry name" value="PLC-like_Pdiesterase_TIM-brl"/>
</dbReference>
<evidence type="ECO:0000313" key="2">
    <source>
        <dbReference type="EMBL" id="SFK95658.1"/>
    </source>
</evidence>
<dbReference type="PANTHER" id="PTHR46211">
    <property type="entry name" value="GLYCEROPHOSPHORYL DIESTER PHOSPHODIESTERASE"/>
    <property type="match status" value="1"/>
</dbReference>
<keyword evidence="3" id="KW-1185">Reference proteome</keyword>
<dbReference type="EMBL" id="FOSL01000019">
    <property type="protein sequence ID" value="SFK95658.1"/>
    <property type="molecule type" value="Genomic_DNA"/>
</dbReference>
<dbReference type="Proteomes" id="UP000323300">
    <property type="component" value="Unassembled WGS sequence"/>
</dbReference>
<dbReference type="AlphaFoldDB" id="A0A1I4DPP6"/>
<dbReference type="PANTHER" id="PTHR46211:SF1">
    <property type="entry name" value="GLYCEROPHOSPHODIESTER PHOSPHODIESTERASE, CYTOPLASMIC"/>
    <property type="match status" value="1"/>
</dbReference>
<dbReference type="Pfam" id="PF03009">
    <property type="entry name" value="GDPD"/>
    <property type="match status" value="1"/>
</dbReference>
<feature type="domain" description="GP-PDE" evidence="1">
    <location>
        <begin position="9"/>
        <end position="242"/>
    </location>
</feature>
<accession>A0A1I4DPP6</accession>